<keyword evidence="4 10" id="KW-1133">Transmembrane helix</keyword>
<dbReference type="Proteomes" id="UP000193411">
    <property type="component" value="Unassembled WGS sequence"/>
</dbReference>
<feature type="transmembrane region" description="Helical" evidence="10">
    <location>
        <begin position="114"/>
        <end position="135"/>
    </location>
</feature>
<feature type="transmembrane region" description="Helical" evidence="10">
    <location>
        <begin position="71"/>
        <end position="94"/>
    </location>
</feature>
<dbReference type="GO" id="GO:0015385">
    <property type="term" value="F:sodium:proton antiporter activity"/>
    <property type="evidence" value="ECO:0007669"/>
    <property type="project" value="InterPro"/>
</dbReference>
<comment type="caution">
    <text evidence="12">The sequence shown here is derived from an EMBL/GenBank/DDBJ whole genome shotgun (WGS) entry which is preliminary data.</text>
</comment>
<dbReference type="GO" id="GO:0007035">
    <property type="term" value="P:vacuolar acidification"/>
    <property type="evidence" value="ECO:0007669"/>
    <property type="project" value="TreeGrafter"/>
</dbReference>
<keyword evidence="7 10" id="KW-0472">Membrane</keyword>
<feature type="transmembrane region" description="Helical" evidence="10">
    <location>
        <begin position="204"/>
        <end position="231"/>
    </location>
</feature>
<evidence type="ECO:0000256" key="9">
    <source>
        <dbReference type="SAM" id="MobiDB-lite"/>
    </source>
</evidence>
<dbReference type="PANTHER" id="PTHR10110:SF187">
    <property type="entry name" value="SODIUM_HYDROGEN EXCHANGER"/>
    <property type="match status" value="1"/>
</dbReference>
<evidence type="ECO:0000256" key="5">
    <source>
        <dbReference type="ARBA" id="ARBA00023053"/>
    </source>
</evidence>
<organism evidence="12 13">
    <name type="scientific">Catenaria anguillulae PL171</name>
    <dbReference type="NCBI Taxonomy" id="765915"/>
    <lineage>
        <taxon>Eukaryota</taxon>
        <taxon>Fungi</taxon>
        <taxon>Fungi incertae sedis</taxon>
        <taxon>Blastocladiomycota</taxon>
        <taxon>Blastocladiomycetes</taxon>
        <taxon>Blastocladiales</taxon>
        <taxon>Catenariaceae</taxon>
        <taxon>Catenaria</taxon>
    </lineage>
</organism>
<feature type="domain" description="Cation/H+ exchanger transmembrane" evidence="11">
    <location>
        <begin position="3"/>
        <end position="265"/>
    </location>
</feature>
<evidence type="ECO:0000256" key="1">
    <source>
        <dbReference type="ARBA" id="ARBA00004141"/>
    </source>
</evidence>
<evidence type="ECO:0000256" key="2">
    <source>
        <dbReference type="ARBA" id="ARBA00022448"/>
    </source>
</evidence>
<dbReference type="Pfam" id="PF00999">
    <property type="entry name" value="Na_H_Exchanger"/>
    <property type="match status" value="1"/>
</dbReference>
<feature type="region of interest" description="Disordered" evidence="9">
    <location>
        <begin position="329"/>
        <end position="353"/>
    </location>
</feature>
<feature type="transmembrane region" description="Helical" evidence="10">
    <location>
        <begin position="156"/>
        <end position="177"/>
    </location>
</feature>
<dbReference type="STRING" id="765915.A0A1Y2HYX4"/>
<evidence type="ECO:0000256" key="4">
    <source>
        <dbReference type="ARBA" id="ARBA00022989"/>
    </source>
</evidence>
<gene>
    <name evidence="12" type="ORF">BCR44DRAFT_1428088</name>
</gene>
<keyword evidence="13" id="KW-1185">Reference proteome</keyword>
<dbReference type="AlphaFoldDB" id="A0A1Y2HYX4"/>
<feature type="compositionally biased region" description="Basic and acidic residues" evidence="9">
    <location>
        <begin position="339"/>
        <end position="348"/>
    </location>
</feature>
<dbReference type="GO" id="GO:0005770">
    <property type="term" value="C:late endosome"/>
    <property type="evidence" value="ECO:0007669"/>
    <property type="project" value="TreeGrafter"/>
</dbReference>
<keyword evidence="2" id="KW-0813">Transport</keyword>
<evidence type="ECO:0000256" key="8">
    <source>
        <dbReference type="ARBA" id="ARBA00023201"/>
    </source>
</evidence>
<dbReference type="OrthoDB" id="196264at2759"/>
<keyword evidence="6" id="KW-0406">Ion transport</keyword>
<dbReference type="InterPro" id="IPR018422">
    <property type="entry name" value="Cation/H_exchanger_CPA1"/>
</dbReference>
<evidence type="ECO:0000256" key="7">
    <source>
        <dbReference type="ARBA" id="ARBA00023136"/>
    </source>
</evidence>
<protein>
    <submittedName>
        <fullName evidence="12">Sodium/hydrogen exchanger family-domain-containing protein</fullName>
    </submittedName>
</protein>
<evidence type="ECO:0000259" key="11">
    <source>
        <dbReference type="Pfam" id="PF00999"/>
    </source>
</evidence>
<feature type="region of interest" description="Disordered" evidence="9">
    <location>
        <begin position="400"/>
        <end position="434"/>
    </location>
</feature>
<dbReference type="Gene3D" id="6.10.140.1330">
    <property type="match status" value="1"/>
</dbReference>
<keyword evidence="8" id="KW-0739">Sodium transport</keyword>
<evidence type="ECO:0000256" key="3">
    <source>
        <dbReference type="ARBA" id="ARBA00022692"/>
    </source>
</evidence>
<proteinExistence type="predicted"/>
<keyword evidence="3 10" id="KW-0812">Transmembrane</keyword>
<dbReference type="GO" id="GO:0005769">
    <property type="term" value="C:early endosome"/>
    <property type="evidence" value="ECO:0007669"/>
    <property type="project" value="TreeGrafter"/>
</dbReference>
<feature type="transmembrane region" description="Helical" evidence="10">
    <location>
        <begin position="12"/>
        <end position="33"/>
    </location>
</feature>
<evidence type="ECO:0000313" key="12">
    <source>
        <dbReference type="EMBL" id="ORZ38931.1"/>
    </source>
</evidence>
<dbReference type="GO" id="GO:0015386">
    <property type="term" value="F:potassium:proton antiporter activity"/>
    <property type="evidence" value="ECO:0007669"/>
    <property type="project" value="TreeGrafter"/>
</dbReference>
<feature type="region of interest" description="Disordered" evidence="9">
    <location>
        <begin position="281"/>
        <end position="304"/>
    </location>
</feature>
<evidence type="ECO:0000313" key="13">
    <source>
        <dbReference type="Proteomes" id="UP000193411"/>
    </source>
</evidence>
<dbReference type="InterPro" id="IPR006153">
    <property type="entry name" value="Cation/H_exchanger_TM"/>
</dbReference>
<name>A0A1Y2HYX4_9FUNG</name>
<reference evidence="12 13" key="1">
    <citation type="submission" date="2016-07" db="EMBL/GenBank/DDBJ databases">
        <title>Pervasive Adenine N6-methylation of Active Genes in Fungi.</title>
        <authorList>
            <consortium name="DOE Joint Genome Institute"/>
            <person name="Mondo S.J."/>
            <person name="Dannebaum R.O."/>
            <person name="Kuo R.C."/>
            <person name="Labutti K."/>
            <person name="Haridas S."/>
            <person name="Kuo A."/>
            <person name="Salamov A."/>
            <person name="Ahrendt S.R."/>
            <person name="Lipzen A."/>
            <person name="Sullivan W."/>
            <person name="Andreopoulos W.B."/>
            <person name="Clum A."/>
            <person name="Lindquist E."/>
            <person name="Daum C."/>
            <person name="Ramamoorthy G.K."/>
            <person name="Gryganskyi A."/>
            <person name="Culley D."/>
            <person name="Magnuson J.K."/>
            <person name="James T.Y."/>
            <person name="O'Malley M.A."/>
            <person name="Stajich J.E."/>
            <person name="Spatafora J.W."/>
            <person name="Visel A."/>
            <person name="Grigoriev I.V."/>
        </authorList>
    </citation>
    <scope>NUCLEOTIDE SEQUENCE [LARGE SCALE GENOMIC DNA]</scope>
    <source>
        <strain evidence="12 13">PL171</strain>
    </source>
</reference>
<keyword evidence="5" id="KW-0915">Sodium</keyword>
<dbReference type="PANTHER" id="PTHR10110">
    <property type="entry name" value="SODIUM/HYDROGEN EXCHANGER"/>
    <property type="match status" value="1"/>
</dbReference>
<accession>A0A1Y2HYX4</accession>
<dbReference type="EMBL" id="MCFL01000007">
    <property type="protein sequence ID" value="ORZ38931.1"/>
    <property type="molecule type" value="Genomic_DNA"/>
</dbReference>
<sequence length="434" mass="46412">MLFFKNIPMILALAFAGGIFSTIVIALIMYLATAVTATPWSLLETLIFGALVSSTDPVSILAMLPKETDRSLYITIFGESALNDAVAIILYRFFCGLAAADHGRLTFGLFLLSVLQSVWVFVGSFTVGIGLAFLFAKLTKHQRLTHDAETVEVIMLLVLLTRIISVFFTGIAMAHYAKPNMTSMSVLVAKHILHIFSAMADCFIFMYLGMGLFVVCRLAWAVAFALAVGLLDNESLDETKRSLMFGTAVLVIVITVYGINLLTPFMINKFKIADSSAAQRNAQAGGGAGGSDSDSEEDEGPLPESEIPPGLIGWLYRIDQHHLLPFLTNMNSTSHGRPRGSEGDKHPEGGTYGKVKHGINLADLADDGDVVALQSGAGAIPSSLGSNKPNMSMLGVEKTKDIGAGEKNGNVRRVSKEEVGGGLRSNAAVASDMD</sequence>
<evidence type="ECO:0000256" key="10">
    <source>
        <dbReference type="SAM" id="Phobius"/>
    </source>
</evidence>
<dbReference type="GO" id="GO:0000329">
    <property type="term" value="C:fungal-type vacuole membrane"/>
    <property type="evidence" value="ECO:0007669"/>
    <property type="project" value="TreeGrafter"/>
</dbReference>
<evidence type="ECO:0000256" key="6">
    <source>
        <dbReference type="ARBA" id="ARBA00023065"/>
    </source>
</evidence>
<feature type="transmembrane region" description="Helical" evidence="10">
    <location>
        <begin position="243"/>
        <end position="267"/>
    </location>
</feature>
<comment type="subcellular location">
    <subcellularLocation>
        <location evidence="1">Membrane</location>
        <topology evidence="1">Multi-pass membrane protein</topology>
    </subcellularLocation>
</comment>